<dbReference type="PANTHER" id="PTHR12128:SF66">
    <property type="entry name" value="4-HYDROXY-2-OXOGLUTARATE ALDOLASE, MITOCHONDRIAL"/>
    <property type="match status" value="1"/>
</dbReference>
<dbReference type="OrthoDB" id="9771791at2"/>
<evidence type="ECO:0000256" key="1">
    <source>
        <dbReference type="ARBA" id="ARBA00007592"/>
    </source>
</evidence>
<dbReference type="CDD" id="cd00408">
    <property type="entry name" value="DHDPS-like"/>
    <property type="match status" value="1"/>
</dbReference>
<dbReference type="PIRSF" id="PIRSF001365">
    <property type="entry name" value="DHDPS"/>
    <property type="match status" value="1"/>
</dbReference>
<dbReference type="GO" id="GO:0005829">
    <property type="term" value="C:cytosol"/>
    <property type="evidence" value="ECO:0007669"/>
    <property type="project" value="TreeGrafter"/>
</dbReference>
<comment type="caution">
    <text evidence="5">The sequence shown here is derived from an EMBL/GenBank/DDBJ whole genome shotgun (WGS) entry which is preliminary data.</text>
</comment>
<dbReference type="GO" id="GO:0008840">
    <property type="term" value="F:4-hydroxy-tetrahydrodipicolinate synthase activity"/>
    <property type="evidence" value="ECO:0007669"/>
    <property type="project" value="TreeGrafter"/>
</dbReference>
<dbReference type="Pfam" id="PF00701">
    <property type="entry name" value="DHDPS"/>
    <property type="match status" value="1"/>
</dbReference>
<dbReference type="RefSeq" id="WP_144848012.1">
    <property type="nucleotide sequence ID" value="NZ_VNJI01000016.1"/>
</dbReference>
<evidence type="ECO:0000313" key="5">
    <source>
        <dbReference type="EMBL" id="TVY09243.1"/>
    </source>
</evidence>
<keyword evidence="2 3" id="KW-0456">Lyase</keyword>
<keyword evidence="6" id="KW-1185">Reference proteome</keyword>
<evidence type="ECO:0000256" key="2">
    <source>
        <dbReference type="ARBA" id="ARBA00023239"/>
    </source>
</evidence>
<protein>
    <submittedName>
        <fullName evidence="5">Dihydrodipicolinate synthase family protein</fullName>
    </submittedName>
</protein>
<evidence type="ECO:0000313" key="6">
    <source>
        <dbReference type="Proteomes" id="UP000317036"/>
    </source>
</evidence>
<sequence>MANLLAGVFPILATCFHDNDEIDYESQQQLIEFCIKGGVHGLVLCANASEGHLLSDQEKRDLIAFCLRQIDGRVPVIVTVNHPSAKVSAELAQFAEAHGAAAVMSMPPFFGRWRAGLDEISRYFGLLNDAVQIPIVVQDHVLSDIQMPVSFLVDLARKYPRVRYMKMEAGNINFKTKQLLQVENQPFLGIFGGNSGCFMPEEIESGCTGTMPACYMPEVFRKTWDMVQEGREEEAVAYFTPFSRLAAYEKDVANRCVWKEILVARGVIAGHAVRQPKPSFASDWQLNQLLKVAQRAGLISV</sequence>
<organism evidence="5 6">
    <name type="scientific">Paenibacillus cremeus</name>
    <dbReference type="NCBI Taxonomy" id="2163881"/>
    <lineage>
        <taxon>Bacteria</taxon>
        <taxon>Bacillati</taxon>
        <taxon>Bacillota</taxon>
        <taxon>Bacilli</taxon>
        <taxon>Bacillales</taxon>
        <taxon>Paenibacillaceae</taxon>
        <taxon>Paenibacillus</taxon>
    </lineage>
</organism>
<dbReference type="Proteomes" id="UP000317036">
    <property type="component" value="Unassembled WGS sequence"/>
</dbReference>
<dbReference type="SMART" id="SM01130">
    <property type="entry name" value="DHDPS"/>
    <property type="match status" value="1"/>
</dbReference>
<evidence type="ECO:0000256" key="4">
    <source>
        <dbReference type="PIRSR" id="PIRSR001365-2"/>
    </source>
</evidence>
<comment type="similarity">
    <text evidence="1 3">Belongs to the DapA family.</text>
</comment>
<reference evidence="5 6" key="1">
    <citation type="submission" date="2019-07" db="EMBL/GenBank/DDBJ databases">
        <authorList>
            <person name="Kim J."/>
        </authorList>
    </citation>
    <scope>NUCLEOTIDE SEQUENCE [LARGE SCALE GENOMIC DNA]</scope>
    <source>
        <strain evidence="5 6">JC52</strain>
    </source>
</reference>
<dbReference type="Gene3D" id="3.20.20.70">
    <property type="entry name" value="Aldolase class I"/>
    <property type="match status" value="1"/>
</dbReference>
<dbReference type="PANTHER" id="PTHR12128">
    <property type="entry name" value="DIHYDRODIPICOLINATE SYNTHASE"/>
    <property type="match status" value="1"/>
</dbReference>
<dbReference type="EMBL" id="VNJI01000016">
    <property type="protein sequence ID" value="TVY09243.1"/>
    <property type="molecule type" value="Genomic_DNA"/>
</dbReference>
<dbReference type="InterPro" id="IPR013785">
    <property type="entry name" value="Aldolase_TIM"/>
</dbReference>
<name>A0A559KAW5_9BACL</name>
<feature type="binding site" evidence="4">
    <location>
        <position position="211"/>
    </location>
    <ligand>
        <name>pyruvate</name>
        <dbReference type="ChEBI" id="CHEBI:15361"/>
    </ligand>
</feature>
<evidence type="ECO:0000256" key="3">
    <source>
        <dbReference type="PIRNR" id="PIRNR001365"/>
    </source>
</evidence>
<dbReference type="AlphaFoldDB" id="A0A559KAW5"/>
<dbReference type="InterPro" id="IPR002220">
    <property type="entry name" value="DapA-like"/>
</dbReference>
<proteinExistence type="inferred from homology"/>
<accession>A0A559KAW5</accession>
<dbReference type="SUPFAM" id="SSF51569">
    <property type="entry name" value="Aldolase"/>
    <property type="match status" value="1"/>
</dbReference>
<gene>
    <name evidence="5" type="ORF">FPZ49_14995</name>
</gene>